<reference evidence="2" key="1">
    <citation type="submission" date="2021-01" db="EMBL/GenBank/DDBJ databases">
        <authorList>
            <person name="Zhong Y.L."/>
        </authorList>
    </citation>
    <scope>NUCLEOTIDE SEQUENCE</scope>
    <source>
        <strain evidence="2">KCTC 23302</strain>
    </source>
</reference>
<dbReference type="Proteomes" id="UP000651057">
    <property type="component" value="Unassembled WGS sequence"/>
</dbReference>
<dbReference type="AlphaFoldDB" id="A0A937D697"/>
<comment type="caution">
    <text evidence="2">The sequence shown here is derived from an EMBL/GenBank/DDBJ whole genome shotgun (WGS) entry which is preliminary data.</text>
</comment>
<sequence>MRNIIIGITLIFLTTNLVSAQEWLTNFEDAKHIASKENKNIILVFSGSDWCAPCIKLEKQILDTQEFQRSVKDNYVLVKADFPRKKKNQLPEAVQTQNKKLAEMYNKSGGFPLVVVLDNTGKKFGETGYKKTTPNAYLSILNKMILHE</sequence>
<dbReference type="Gene3D" id="3.40.30.10">
    <property type="entry name" value="Glutaredoxin"/>
    <property type="match status" value="1"/>
</dbReference>
<dbReference type="InterPro" id="IPR051099">
    <property type="entry name" value="AGR/TXD"/>
</dbReference>
<dbReference type="InterPro" id="IPR036249">
    <property type="entry name" value="Thioredoxin-like_sf"/>
</dbReference>
<protein>
    <submittedName>
        <fullName evidence="2">Thioredoxin family protein</fullName>
    </submittedName>
</protein>
<dbReference type="SUPFAM" id="SSF52833">
    <property type="entry name" value="Thioredoxin-like"/>
    <property type="match status" value="1"/>
</dbReference>
<dbReference type="PANTHER" id="PTHR15337">
    <property type="entry name" value="ANTERIOR GRADIENT PROTEIN-RELATED"/>
    <property type="match status" value="1"/>
</dbReference>
<evidence type="ECO:0000256" key="1">
    <source>
        <dbReference type="ARBA" id="ARBA00022729"/>
    </source>
</evidence>
<dbReference type="PANTHER" id="PTHR15337:SF11">
    <property type="entry name" value="THIOREDOXIN DOMAIN-CONTAINING PROTEIN"/>
    <property type="match status" value="1"/>
</dbReference>
<organism evidence="2 3">
    <name type="scientific">Aquimarina mytili</name>
    <dbReference type="NCBI Taxonomy" id="874423"/>
    <lineage>
        <taxon>Bacteria</taxon>
        <taxon>Pseudomonadati</taxon>
        <taxon>Bacteroidota</taxon>
        <taxon>Flavobacteriia</taxon>
        <taxon>Flavobacteriales</taxon>
        <taxon>Flavobacteriaceae</taxon>
        <taxon>Aquimarina</taxon>
    </lineage>
</organism>
<proteinExistence type="predicted"/>
<dbReference type="Pfam" id="PF13899">
    <property type="entry name" value="Thioredoxin_7"/>
    <property type="match status" value="1"/>
</dbReference>
<keyword evidence="1" id="KW-0732">Signal</keyword>
<name>A0A937D697_9FLAO</name>
<gene>
    <name evidence="2" type="ORF">JJQ60_11570</name>
</gene>
<keyword evidence="3" id="KW-1185">Reference proteome</keyword>
<dbReference type="RefSeq" id="WP_201919888.1">
    <property type="nucleotide sequence ID" value="NZ_BAABAX010000003.1"/>
</dbReference>
<dbReference type="EMBL" id="JAERQJ010000004">
    <property type="protein sequence ID" value="MBL0684159.1"/>
    <property type="molecule type" value="Genomic_DNA"/>
</dbReference>
<evidence type="ECO:0000313" key="2">
    <source>
        <dbReference type="EMBL" id="MBL0684159.1"/>
    </source>
</evidence>
<accession>A0A937D697</accession>
<evidence type="ECO:0000313" key="3">
    <source>
        <dbReference type="Proteomes" id="UP000651057"/>
    </source>
</evidence>